<dbReference type="PROSITE" id="PS00934">
    <property type="entry name" value="GLYOXALASE_I_1"/>
    <property type="match status" value="1"/>
</dbReference>
<dbReference type="Gene3D" id="3.10.180.10">
    <property type="entry name" value="2,3-Dihydroxybiphenyl 1,2-Dioxygenase, domain 1"/>
    <property type="match status" value="2"/>
</dbReference>
<comment type="caution">
    <text evidence="3">The sequence shown here is derived from an EMBL/GenBank/DDBJ whole genome shotgun (WGS) entry which is preliminary data.</text>
</comment>
<dbReference type="AlphaFoldDB" id="A0A150L0L2"/>
<dbReference type="CDD" id="cd16359">
    <property type="entry name" value="VOC_BsCatE_like_C"/>
    <property type="match status" value="1"/>
</dbReference>
<feature type="domain" description="VOC" evidence="2">
    <location>
        <begin position="11"/>
        <end position="128"/>
    </location>
</feature>
<sequence length="284" mass="31566">MMGFHQPPHTFVGQVDLKVSDLERSLQFYQEIIGFQILKKVDKKALLTADGITPLLSIEQPEDSTPKQARTTGLYHFAILLPDRSDLAAVLQHLLQTGYPLQGASDHLVSEALYLADPDGNGIEIYSDRNPTTWEWKNGEVTMTTEALDVRGLLAEGRGKQWVRLPEATLMGHIHLHVSELQKTEEFYCKGLGFDVVTRYGGQALFISTGGYHHHIGLNTWAGIGAPKPAENSVGLKWFTLMLPSENARRKVIKQLQGIGALVEEKDGSYFTEDPSGNRIKLMS</sequence>
<dbReference type="Pfam" id="PF00903">
    <property type="entry name" value="Glyoxalase"/>
    <property type="match status" value="2"/>
</dbReference>
<dbReference type="Proteomes" id="UP000075666">
    <property type="component" value="Unassembled WGS sequence"/>
</dbReference>
<gene>
    <name evidence="3" type="ORF">B4102_3210</name>
</gene>
<dbReference type="STRING" id="46224.B4102_3210"/>
<dbReference type="EMBL" id="LQYN01000056">
    <property type="protein sequence ID" value="KYD05486.1"/>
    <property type="molecule type" value="Genomic_DNA"/>
</dbReference>
<keyword evidence="4" id="KW-1185">Reference proteome</keyword>
<evidence type="ECO:0000313" key="4">
    <source>
        <dbReference type="Proteomes" id="UP000075666"/>
    </source>
</evidence>
<evidence type="ECO:0000256" key="1">
    <source>
        <dbReference type="ARBA" id="ARBA00022723"/>
    </source>
</evidence>
<dbReference type="GO" id="GO:0004462">
    <property type="term" value="F:lactoylglutathione lyase activity"/>
    <property type="evidence" value="ECO:0007669"/>
    <property type="project" value="InterPro"/>
</dbReference>
<proteinExistence type="predicted"/>
<keyword evidence="1" id="KW-0479">Metal-binding</keyword>
<dbReference type="InterPro" id="IPR018146">
    <property type="entry name" value="Glyoxalase_1_CS"/>
</dbReference>
<evidence type="ECO:0000259" key="2">
    <source>
        <dbReference type="PROSITE" id="PS51819"/>
    </source>
</evidence>
<reference evidence="3 4" key="1">
    <citation type="submission" date="2016-01" db="EMBL/GenBank/DDBJ databases">
        <title>Genome Sequences of Twelve Sporeforming Bacillus Species Isolated from Foods.</title>
        <authorList>
            <person name="Berendsen E.M."/>
            <person name="Wells-Bennik M.H."/>
            <person name="Krawcyk A.O."/>
            <person name="De Jong A."/>
            <person name="Holsappel S."/>
            <person name="Eijlander R.T."/>
            <person name="Kuipers O.P."/>
        </authorList>
    </citation>
    <scope>NUCLEOTIDE SEQUENCE [LARGE SCALE GENOMIC DNA]</scope>
    <source>
        <strain evidence="3 4">B4102</strain>
    </source>
</reference>
<dbReference type="InterPro" id="IPR029068">
    <property type="entry name" value="Glyas_Bleomycin-R_OHBP_Dase"/>
</dbReference>
<dbReference type="SUPFAM" id="SSF54593">
    <property type="entry name" value="Glyoxalase/Bleomycin resistance protein/Dihydroxybiphenyl dioxygenase"/>
    <property type="match status" value="2"/>
</dbReference>
<accession>A0A150L0L2</accession>
<dbReference type="GO" id="GO:0046872">
    <property type="term" value="F:metal ion binding"/>
    <property type="evidence" value="ECO:0007669"/>
    <property type="project" value="UniProtKB-KW"/>
</dbReference>
<evidence type="ECO:0000313" key="3">
    <source>
        <dbReference type="EMBL" id="KYD05486.1"/>
    </source>
</evidence>
<feature type="domain" description="VOC" evidence="2">
    <location>
        <begin position="170"/>
        <end position="284"/>
    </location>
</feature>
<dbReference type="PANTHER" id="PTHR43279">
    <property type="entry name" value="CATECHOL-2,3-DIOXYGENASE"/>
    <property type="match status" value="1"/>
</dbReference>
<dbReference type="PANTHER" id="PTHR43279:SF1">
    <property type="entry name" value="CATECHOL-2,3-DIOXYGENASE"/>
    <property type="match status" value="1"/>
</dbReference>
<dbReference type="CDD" id="cd07255">
    <property type="entry name" value="VOC_BsCatE_like_N"/>
    <property type="match status" value="1"/>
</dbReference>
<name>A0A150L0L2_9BACI</name>
<dbReference type="PATRIC" id="fig|46224.3.peg.3186"/>
<dbReference type="PROSITE" id="PS51819">
    <property type="entry name" value="VOC"/>
    <property type="match status" value="2"/>
</dbReference>
<dbReference type="InterPro" id="IPR037523">
    <property type="entry name" value="VOC_core"/>
</dbReference>
<dbReference type="InterPro" id="IPR004360">
    <property type="entry name" value="Glyas_Fos-R_dOase_dom"/>
</dbReference>
<protein>
    <recommendedName>
        <fullName evidence="2">VOC domain-containing protein</fullName>
    </recommendedName>
</protein>
<organism evidence="3 4">
    <name type="scientific">Heyndrickxia sporothermodurans</name>
    <dbReference type="NCBI Taxonomy" id="46224"/>
    <lineage>
        <taxon>Bacteria</taxon>
        <taxon>Bacillati</taxon>
        <taxon>Bacillota</taxon>
        <taxon>Bacilli</taxon>
        <taxon>Bacillales</taxon>
        <taxon>Bacillaceae</taxon>
        <taxon>Heyndrickxia</taxon>
    </lineage>
</organism>